<dbReference type="EMBL" id="AYKW01000005">
    <property type="protein sequence ID" value="PIL34396.1"/>
    <property type="molecule type" value="Genomic_DNA"/>
</dbReference>
<evidence type="ECO:0008006" key="4">
    <source>
        <dbReference type="Google" id="ProtNLM"/>
    </source>
</evidence>
<dbReference type="AlphaFoldDB" id="A0A2G8SKV1"/>
<keyword evidence="3" id="KW-1185">Reference proteome</keyword>
<protein>
    <recommendedName>
        <fullName evidence="4">F-box domain-containing protein</fullName>
    </recommendedName>
</protein>
<sequence>MSEPPVYPAPDGLDVVQDVQDNVVAGPGGMQPSRKRARKSCEGEAGPSETRTVAKPKRKGRQTAGMLSELMNMPLDVFFEGISLPKVASHLHPLDMLHLSRTAKSLRSLVLAKSSRSAWIASFATVLGLPSCPENMNYKSAQKFVLSTKRTGRNKYYAEKVTATLNEVLALFAQEDRQGSSLVIREMLANVASAHLHAFDVLIWFKERSLLKQLANQDTMEDRKSKITEQLKELGYTEDDFPEDEEAWDKLVDQPRPLTDRIWNNIRPKLEELLTFEKERRAQQAIADHVNHRLDVLVEWFEDYVQEHFTDDERGLMPNRHDARELPSLVALALADDAQGDVSREAFLAATEQMLADAEAYKTRAKRELADILCNHSAVKCLKLHDRPADDILRGPLAYFRCAWRCVTVTAVDGCRFLTYEQLHAHWREEHPDHPWLRQGDEDHRYIAVGVPELGSDSVPSVARSALFAAPIKLDTQREVLDGWVREGRLFCTCEHPSLPPPGEMSWAKLLFHLLCQSHEDGERAGEKRRLHGKYNPNHVLRYPHSLVAGYGCCIKFLPADADTAMALVRTAVDDACRAQIEERLAMRPDPGAVAVCRICKGLSRKTPLQVRRRLRCLRLPERPEEIVWHLRRCHDKEFEKRDILFVSL</sequence>
<proteinExistence type="predicted"/>
<evidence type="ECO:0000313" key="2">
    <source>
        <dbReference type="EMBL" id="PIL34396.1"/>
    </source>
</evidence>
<reference evidence="2 3" key="1">
    <citation type="journal article" date="2015" name="Sci. Rep.">
        <title>Chromosome-level genome map provides insights into diverse defense mechanisms in the medicinal fungus Ganoderma sinense.</title>
        <authorList>
            <person name="Zhu Y."/>
            <person name="Xu J."/>
            <person name="Sun C."/>
            <person name="Zhou S."/>
            <person name="Xu H."/>
            <person name="Nelson D.R."/>
            <person name="Qian J."/>
            <person name="Song J."/>
            <person name="Luo H."/>
            <person name="Xiang L."/>
            <person name="Li Y."/>
            <person name="Xu Z."/>
            <person name="Ji A."/>
            <person name="Wang L."/>
            <person name="Lu S."/>
            <person name="Hayward A."/>
            <person name="Sun W."/>
            <person name="Li X."/>
            <person name="Schwartz D.C."/>
            <person name="Wang Y."/>
            <person name="Chen S."/>
        </authorList>
    </citation>
    <scope>NUCLEOTIDE SEQUENCE [LARGE SCALE GENOMIC DNA]</scope>
    <source>
        <strain evidence="2 3">ZZ0214-1</strain>
    </source>
</reference>
<comment type="caution">
    <text evidence="2">The sequence shown here is derived from an EMBL/GenBank/DDBJ whole genome shotgun (WGS) entry which is preliminary data.</text>
</comment>
<accession>A0A2G8SKV1</accession>
<gene>
    <name evidence="2" type="ORF">GSI_03171</name>
</gene>
<feature type="region of interest" description="Disordered" evidence="1">
    <location>
        <begin position="23"/>
        <end position="61"/>
    </location>
</feature>
<dbReference type="OrthoDB" id="2746750at2759"/>
<organism evidence="2 3">
    <name type="scientific">Ganoderma sinense ZZ0214-1</name>
    <dbReference type="NCBI Taxonomy" id="1077348"/>
    <lineage>
        <taxon>Eukaryota</taxon>
        <taxon>Fungi</taxon>
        <taxon>Dikarya</taxon>
        <taxon>Basidiomycota</taxon>
        <taxon>Agaricomycotina</taxon>
        <taxon>Agaricomycetes</taxon>
        <taxon>Polyporales</taxon>
        <taxon>Polyporaceae</taxon>
        <taxon>Ganoderma</taxon>
    </lineage>
</organism>
<evidence type="ECO:0000256" key="1">
    <source>
        <dbReference type="SAM" id="MobiDB-lite"/>
    </source>
</evidence>
<name>A0A2G8SKV1_9APHY</name>
<evidence type="ECO:0000313" key="3">
    <source>
        <dbReference type="Proteomes" id="UP000230002"/>
    </source>
</evidence>
<dbReference type="Proteomes" id="UP000230002">
    <property type="component" value="Unassembled WGS sequence"/>
</dbReference>